<dbReference type="EMBL" id="JBHTBY010000001">
    <property type="protein sequence ID" value="MFC7319262.1"/>
    <property type="molecule type" value="Genomic_DNA"/>
</dbReference>
<accession>A0ABW2JYU8</accession>
<dbReference type="Proteomes" id="UP001596494">
    <property type="component" value="Unassembled WGS sequence"/>
</dbReference>
<evidence type="ECO:0000313" key="1">
    <source>
        <dbReference type="EMBL" id="MFC7319262.1"/>
    </source>
</evidence>
<evidence type="ECO:0000313" key="2">
    <source>
        <dbReference type="Proteomes" id="UP001596494"/>
    </source>
</evidence>
<comment type="caution">
    <text evidence="1">The sequence shown here is derived from an EMBL/GenBank/DDBJ whole genome shotgun (WGS) entry which is preliminary data.</text>
</comment>
<dbReference type="RefSeq" id="WP_289216034.1">
    <property type="nucleotide sequence ID" value="NZ_JAPVRC010000005.1"/>
</dbReference>
<proteinExistence type="predicted"/>
<organism evidence="1 2">
    <name type="scientific">Halobacillus campisalis</name>
    <dbReference type="NCBI Taxonomy" id="435909"/>
    <lineage>
        <taxon>Bacteria</taxon>
        <taxon>Bacillati</taxon>
        <taxon>Bacillota</taxon>
        <taxon>Bacilli</taxon>
        <taxon>Bacillales</taxon>
        <taxon>Bacillaceae</taxon>
        <taxon>Halobacillus</taxon>
    </lineage>
</organism>
<protein>
    <submittedName>
        <fullName evidence="1">Uncharacterized protein</fullName>
    </submittedName>
</protein>
<gene>
    <name evidence="1" type="ORF">ACFQMN_00010</name>
</gene>
<sequence length="94" mass="10929">MDYMKELEAFHDQVDMDKLSSSAGLLWFTLMQINSRRGWKKEFAVPGEVIRLKSRLPLSSYKRARKQLVEKGYIKYTPGDQSRPAVFEMVSRVG</sequence>
<name>A0ABW2JYU8_9BACI</name>
<reference evidence="2" key="1">
    <citation type="journal article" date="2019" name="Int. J. Syst. Evol. Microbiol.">
        <title>The Global Catalogue of Microorganisms (GCM) 10K type strain sequencing project: providing services to taxonomists for standard genome sequencing and annotation.</title>
        <authorList>
            <consortium name="The Broad Institute Genomics Platform"/>
            <consortium name="The Broad Institute Genome Sequencing Center for Infectious Disease"/>
            <person name="Wu L."/>
            <person name="Ma J."/>
        </authorList>
    </citation>
    <scope>NUCLEOTIDE SEQUENCE [LARGE SCALE GENOMIC DNA]</scope>
    <source>
        <strain evidence="2">CCUG 73951</strain>
    </source>
</reference>
<keyword evidence="2" id="KW-1185">Reference proteome</keyword>